<feature type="domain" description="DUF8035" evidence="2">
    <location>
        <begin position="253"/>
        <end position="306"/>
    </location>
</feature>
<feature type="region of interest" description="Disordered" evidence="1">
    <location>
        <begin position="1"/>
        <end position="58"/>
    </location>
</feature>
<accession>A0A6A6V2J7</accession>
<evidence type="ECO:0000313" key="3">
    <source>
        <dbReference type="EMBL" id="KAF2743427.1"/>
    </source>
</evidence>
<reference evidence="3" key="1">
    <citation type="journal article" date="2020" name="Stud. Mycol.">
        <title>101 Dothideomycetes genomes: a test case for predicting lifestyles and emergence of pathogens.</title>
        <authorList>
            <person name="Haridas S."/>
            <person name="Albert R."/>
            <person name="Binder M."/>
            <person name="Bloem J."/>
            <person name="Labutti K."/>
            <person name="Salamov A."/>
            <person name="Andreopoulos B."/>
            <person name="Baker S."/>
            <person name="Barry K."/>
            <person name="Bills G."/>
            <person name="Bluhm B."/>
            <person name="Cannon C."/>
            <person name="Castanera R."/>
            <person name="Culley D."/>
            <person name="Daum C."/>
            <person name="Ezra D."/>
            <person name="Gonzalez J."/>
            <person name="Henrissat B."/>
            <person name="Kuo A."/>
            <person name="Liang C."/>
            <person name="Lipzen A."/>
            <person name="Lutzoni F."/>
            <person name="Magnuson J."/>
            <person name="Mondo S."/>
            <person name="Nolan M."/>
            <person name="Ohm R."/>
            <person name="Pangilinan J."/>
            <person name="Park H.-J."/>
            <person name="Ramirez L."/>
            <person name="Alfaro M."/>
            <person name="Sun H."/>
            <person name="Tritt A."/>
            <person name="Yoshinaga Y."/>
            <person name="Zwiers L.-H."/>
            <person name="Turgeon B."/>
            <person name="Goodwin S."/>
            <person name="Spatafora J."/>
            <person name="Crous P."/>
            <person name="Grigoriev I."/>
        </authorList>
    </citation>
    <scope>NUCLEOTIDE SEQUENCE</scope>
    <source>
        <strain evidence="3">CBS 119925</strain>
    </source>
</reference>
<proteinExistence type="predicted"/>
<dbReference type="Pfam" id="PF26118">
    <property type="entry name" value="DUF8035"/>
    <property type="match status" value="1"/>
</dbReference>
<dbReference type="InterPro" id="IPR058348">
    <property type="entry name" value="DUF8035"/>
</dbReference>
<evidence type="ECO:0000256" key="1">
    <source>
        <dbReference type="SAM" id="MobiDB-lite"/>
    </source>
</evidence>
<keyword evidence="4" id="KW-1185">Reference proteome</keyword>
<feature type="region of interest" description="Disordered" evidence="1">
    <location>
        <begin position="210"/>
        <end position="231"/>
    </location>
</feature>
<feature type="region of interest" description="Disordered" evidence="1">
    <location>
        <begin position="80"/>
        <end position="100"/>
    </location>
</feature>
<organism evidence="3 4">
    <name type="scientific">Sporormia fimetaria CBS 119925</name>
    <dbReference type="NCBI Taxonomy" id="1340428"/>
    <lineage>
        <taxon>Eukaryota</taxon>
        <taxon>Fungi</taxon>
        <taxon>Dikarya</taxon>
        <taxon>Ascomycota</taxon>
        <taxon>Pezizomycotina</taxon>
        <taxon>Dothideomycetes</taxon>
        <taxon>Pleosporomycetidae</taxon>
        <taxon>Pleosporales</taxon>
        <taxon>Sporormiaceae</taxon>
        <taxon>Sporormia</taxon>
    </lineage>
</organism>
<dbReference type="OrthoDB" id="2192830at2759"/>
<name>A0A6A6V2J7_9PLEO</name>
<evidence type="ECO:0000259" key="2">
    <source>
        <dbReference type="Pfam" id="PF26118"/>
    </source>
</evidence>
<feature type="compositionally biased region" description="Basic and acidic residues" evidence="1">
    <location>
        <begin position="13"/>
        <end position="33"/>
    </location>
</feature>
<dbReference type="EMBL" id="MU006597">
    <property type="protein sequence ID" value="KAF2743427.1"/>
    <property type="molecule type" value="Genomic_DNA"/>
</dbReference>
<sequence>MSYRASTGDLSFIDDHPSRGGQRWDRDRFERVRGRGPPPSHDHYRYSEHEKGPGFHRDVDIHADYNRRAPLVAERDRFDEPRYGRPRRRTELFDDPTPSEMANVALTPYRRKSVVEKELDVAIRRPARPGYTRRQSSLDTFDRRPLPRYHEYDRDEWRPPTNVDIPLPIRERRSSPRRFRERDDDFEEIRYREYERERERDQEYREVEVRREKSTRRARSRSRAARSIAATSVRSSSTSSFEEIAPPRAVMGKKGKTRMPKRLVKKQAIIDLGYPFEEEDDFIIVRRALEKEQIDEIIRISENYKEGTCVHTCKIIPLANIVPEKTTYVFADKAETVVEVAPPPPPPPMAAQSVHYAQSVRTASPPRHSHEVYEERVEESNHIGGPLTVLIPEEQRRAEQEDTPTERELKEQIRALEAERRLMKYEREGDYEVVERVERREPKREVIRVEKDRKVRREPNPKVVAAMLATLT</sequence>
<feature type="compositionally biased region" description="Basic residues" evidence="1">
    <location>
        <begin position="213"/>
        <end position="224"/>
    </location>
</feature>
<protein>
    <recommendedName>
        <fullName evidence="2">DUF8035 domain-containing protein</fullName>
    </recommendedName>
</protein>
<gene>
    <name evidence="3" type="ORF">M011DRAFT_410538</name>
</gene>
<dbReference type="AlphaFoldDB" id="A0A6A6V2J7"/>
<feature type="compositionally biased region" description="Basic and acidic residues" evidence="1">
    <location>
        <begin position="40"/>
        <end position="58"/>
    </location>
</feature>
<dbReference type="Proteomes" id="UP000799440">
    <property type="component" value="Unassembled WGS sequence"/>
</dbReference>
<evidence type="ECO:0000313" key="4">
    <source>
        <dbReference type="Proteomes" id="UP000799440"/>
    </source>
</evidence>